<evidence type="ECO:0000313" key="3">
    <source>
        <dbReference type="Proteomes" id="UP000281343"/>
    </source>
</evidence>
<evidence type="ECO:0000259" key="1">
    <source>
        <dbReference type="Pfam" id="PF00685"/>
    </source>
</evidence>
<proteinExistence type="predicted"/>
<protein>
    <recommendedName>
        <fullName evidence="1">Sulfotransferase domain-containing protein</fullName>
    </recommendedName>
</protein>
<dbReference type="GO" id="GO:0008146">
    <property type="term" value="F:sulfotransferase activity"/>
    <property type="evidence" value="ECO:0007669"/>
    <property type="project" value="InterPro"/>
</dbReference>
<dbReference type="Pfam" id="PF00685">
    <property type="entry name" value="Sulfotransfer_1"/>
    <property type="match status" value="1"/>
</dbReference>
<gene>
    <name evidence="2" type="ORF">D9R08_01700</name>
</gene>
<dbReference type="RefSeq" id="WP_121896260.1">
    <property type="nucleotide sequence ID" value="NZ_RCNT01000001.1"/>
</dbReference>
<name>A0A3L9YLS3_9RHOB</name>
<dbReference type="EMBL" id="RCNT01000001">
    <property type="protein sequence ID" value="RMA43670.1"/>
    <property type="molecule type" value="Genomic_DNA"/>
</dbReference>
<dbReference type="Proteomes" id="UP000281343">
    <property type="component" value="Unassembled WGS sequence"/>
</dbReference>
<accession>A0A3L9YLS3</accession>
<sequence>MTEIILHIGAHKTGTTTLQRLFAENRALLQERGVLYPESNWYHYAQHRLAFALRAQSFEVAGGCAEAREQINELCRAISETKAEKVFVSSEELFSIPLGKLRLLAERLGEWPVRIIAVVRRPDDMLLSLYNQNIKHPGNSFRRPIKYYLENPREIDPDMQANACIGNWIELFGQDNVTLLDYEAKSPVDIIIDHLGLAGHLAPPLQRDNPRVPGIVGEIIRLSKMIDMPAERQARLFRIALGLFSERPKLDISKGDRAAIVATFEAENDALFARFGRENPYRVERLSFEQETAEIAKPLNMRDMIMLVNRILEKTE</sequence>
<dbReference type="OrthoDB" id="7540582at2"/>
<organism evidence="2 3">
    <name type="scientific">Rhodophyticola porphyridii</name>
    <dbReference type="NCBI Taxonomy" id="1852017"/>
    <lineage>
        <taxon>Bacteria</taxon>
        <taxon>Pseudomonadati</taxon>
        <taxon>Pseudomonadota</taxon>
        <taxon>Alphaproteobacteria</taxon>
        <taxon>Rhodobacterales</taxon>
        <taxon>Roseobacteraceae</taxon>
        <taxon>Rhodophyticola</taxon>
    </lineage>
</organism>
<dbReference type="InterPro" id="IPR000863">
    <property type="entry name" value="Sulfotransferase_dom"/>
</dbReference>
<reference evidence="2 3" key="1">
    <citation type="submission" date="2018-10" db="EMBL/GenBank/DDBJ databases">
        <authorList>
            <person name="Jung H.S."/>
            <person name="Jeon C.O."/>
        </authorList>
    </citation>
    <scope>NUCLEOTIDE SEQUENCE [LARGE SCALE GENOMIC DNA]</scope>
    <source>
        <strain evidence="2 3">MA-7-27</strain>
    </source>
</reference>
<dbReference type="SUPFAM" id="SSF52540">
    <property type="entry name" value="P-loop containing nucleoside triphosphate hydrolases"/>
    <property type="match status" value="1"/>
</dbReference>
<feature type="domain" description="Sulfotransferase" evidence="1">
    <location>
        <begin position="6"/>
        <end position="183"/>
    </location>
</feature>
<evidence type="ECO:0000313" key="2">
    <source>
        <dbReference type="EMBL" id="RMA43670.1"/>
    </source>
</evidence>
<comment type="caution">
    <text evidence="2">The sequence shown here is derived from an EMBL/GenBank/DDBJ whole genome shotgun (WGS) entry which is preliminary data.</text>
</comment>
<keyword evidence="3" id="KW-1185">Reference proteome</keyword>
<dbReference type="Gene3D" id="3.40.50.300">
    <property type="entry name" value="P-loop containing nucleotide triphosphate hydrolases"/>
    <property type="match status" value="1"/>
</dbReference>
<dbReference type="AlphaFoldDB" id="A0A3L9YLS3"/>
<dbReference type="InterPro" id="IPR027417">
    <property type="entry name" value="P-loop_NTPase"/>
</dbReference>